<sequence length="522" mass="60910">MLTAFNISMRKIIFYIVLVIVVFSCNSKNNSNHKKIKDINNVKKGKVLIIGKTDDLRPFNHFSVLNASSASLIHGNCITDRKVIGDSIVMEIDSILEPQLLHLTSWSKDFKYRATFMAKPNDTIIFEIKNKRFSIKGEKADEHNFYSSLQDSTPRYIHNPYKGSIIEYKSRVDSIYRKKVGFFNKYVRRHNITSKLFIDFVESDLKYSHIYELIIPRTQKNGDSFYLAEILEELFTIIQKEYSSKEQLFNFKDYLGDITIDDFKDESHLNIGSFKSALSVLIRNYFDTSDHPSYSKEKFLAEKAVIEHNFDEKTKEYAIASLITVYHGRGFGYSKKSVSFFKNVIREYGKKYPDSEYTKEMEDFIEDLNSFELKLSQSALNTKLLSKNGDTLTLGEIFNRSNKRIRVINFWASWCPPCVSEIKKAQNFRDKLSVKNSVEWIYLSIDEDEKKWLKKSKELESYLNIRNQYLVINGKNSSLGRYLKVHSIPRYIILNKQNQVVLNNSPHPSDSIVFKRIINSIE</sequence>
<name>A0ABY9XR13_9FLAO</name>
<evidence type="ECO:0000256" key="4">
    <source>
        <dbReference type="ARBA" id="ARBA00023284"/>
    </source>
</evidence>
<evidence type="ECO:0000256" key="1">
    <source>
        <dbReference type="ARBA" id="ARBA00004196"/>
    </source>
</evidence>
<evidence type="ECO:0000313" key="7">
    <source>
        <dbReference type="Proteomes" id="UP001302806"/>
    </source>
</evidence>
<dbReference type="Proteomes" id="UP001302806">
    <property type="component" value="Chromosome"/>
</dbReference>
<evidence type="ECO:0000313" key="6">
    <source>
        <dbReference type="EMBL" id="WNH08346.1"/>
    </source>
</evidence>
<organism evidence="6 7">
    <name type="scientific">Thalassobellus suaedae</name>
    <dbReference type="NCBI Taxonomy" id="3074124"/>
    <lineage>
        <taxon>Bacteria</taxon>
        <taxon>Pseudomonadati</taxon>
        <taxon>Bacteroidota</taxon>
        <taxon>Flavobacteriia</taxon>
        <taxon>Flavobacteriales</taxon>
        <taxon>Flavobacteriaceae</taxon>
        <taxon>Thalassobellus</taxon>
    </lineage>
</organism>
<reference evidence="6 7" key="1">
    <citation type="submission" date="2023-09" db="EMBL/GenBank/DDBJ databases">
        <title>Thalassobella suaedae gen. nov., sp. nov., a marine bacterium of the family Flavobacteriaceae isolated from a halophyte Suaeda japonica.</title>
        <authorList>
            <person name="Lee S.Y."/>
            <person name="Hwang C.Y."/>
        </authorList>
    </citation>
    <scope>NUCLEOTIDE SEQUENCE [LARGE SCALE GENOMIC DNA]</scope>
    <source>
        <strain evidence="6 7">HL-DH14</strain>
    </source>
</reference>
<evidence type="ECO:0000256" key="2">
    <source>
        <dbReference type="ARBA" id="ARBA00022748"/>
    </source>
</evidence>
<dbReference type="InterPro" id="IPR050553">
    <property type="entry name" value="Thioredoxin_ResA/DsbE_sf"/>
</dbReference>
<dbReference type="InterPro" id="IPR012336">
    <property type="entry name" value="Thioredoxin-like_fold"/>
</dbReference>
<feature type="domain" description="Thioredoxin" evidence="5">
    <location>
        <begin position="373"/>
        <end position="522"/>
    </location>
</feature>
<protein>
    <submittedName>
        <fullName evidence="6">TlpA disulfide reductase family protein</fullName>
    </submittedName>
</protein>
<keyword evidence="4" id="KW-0676">Redox-active center</keyword>
<dbReference type="SUPFAM" id="SSF52833">
    <property type="entry name" value="Thioredoxin-like"/>
    <property type="match status" value="1"/>
</dbReference>
<proteinExistence type="predicted"/>
<dbReference type="EMBL" id="CP134537">
    <property type="protein sequence ID" value="WNH08346.1"/>
    <property type="molecule type" value="Genomic_DNA"/>
</dbReference>
<evidence type="ECO:0000256" key="3">
    <source>
        <dbReference type="ARBA" id="ARBA00023157"/>
    </source>
</evidence>
<dbReference type="PANTHER" id="PTHR42852">
    <property type="entry name" value="THIOL:DISULFIDE INTERCHANGE PROTEIN DSBE"/>
    <property type="match status" value="1"/>
</dbReference>
<dbReference type="PROSITE" id="PS51352">
    <property type="entry name" value="THIOREDOXIN_2"/>
    <property type="match status" value="1"/>
</dbReference>
<dbReference type="PANTHER" id="PTHR42852:SF6">
    <property type="entry name" value="THIOL:DISULFIDE INTERCHANGE PROTEIN DSBE"/>
    <property type="match status" value="1"/>
</dbReference>
<dbReference type="RefSeq" id="WP_415865038.1">
    <property type="nucleotide sequence ID" value="NZ_CP134537.1"/>
</dbReference>
<gene>
    <name evidence="6" type="ORF">RHP51_14560</name>
</gene>
<keyword evidence="2" id="KW-0201">Cytochrome c-type biogenesis</keyword>
<keyword evidence="3" id="KW-1015">Disulfide bond</keyword>
<dbReference type="Pfam" id="PF13905">
    <property type="entry name" value="Thioredoxin_8"/>
    <property type="match status" value="1"/>
</dbReference>
<dbReference type="InterPro" id="IPR013766">
    <property type="entry name" value="Thioredoxin_domain"/>
</dbReference>
<dbReference type="Gene3D" id="3.40.30.10">
    <property type="entry name" value="Glutaredoxin"/>
    <property type="match status" value="1"/>
</dbReference>
<dbReference type="InterPro" id="IPR036249">
    <property type="entry name" value="Thioredoxin-like_sf"/>
</dbReference>
<accession>A0ABY9XR13</accession>
<evidence type="ECO:0000259" key="5">
    <source>
        <dbReference type="PROSITE" id="PS51352"/>
    </source>
</evidence>
<comment type="subcellular location">
    <subcellularLocation>
        <location evidence="1">Cell envelope</location>
    </subcellularLocation>
</comment>
<dbReference type="CDD" id="cd02966">
    <property type="entry name" value="TlpA_like_family"/>
    <property type="match status" value="1"/>
</dbReference>